<dbReference type="AlphaFoldDB" id="V2VX69"/>
<dbReference type="PATRIC" id="fig|1341683.3.peg.461"/>
<evidence type="ECO:0000259" key="2">
    <source>
        <dbReference type="Pfam" id="PF03724"/>
    </source>
</evidence>
<dbReference type="PANTHER" id="PTHR35535:SF1">
    <property type="entry name" value="HEAT SHOCK PROTEIN HSLJ"/>
    <property type="match status" value="1"/>
</dbReference>
<dbReference type="InterPro" id="IPR053147">
    <property type="entry name" value="Hsp_HslJ-like"/>
</dbReference>
<dbReference type="EMBL" id="AYEU01000003">
    <property type="protein sequence ID" value="ESK52319.1"/>
    <property type="molecule type" value="Genomic_DNA"/>
</dbReference>
<dbReference type="STRING" id="396323.VH98_13780"/>
<feature type="chain" id="PRO_5004710454" description="DUF306 domain-containing protein" evidence="1">
    <location>
        <begin position="19"/>
        <end position="151"/>
    </location>
</feature>
<reference evidence="3 4" key="1">
    <citation type="submission" date="2013-10" db="EMBL/GenBank/DDBJ databases">
        <title>The Genome Sequence of Acinetobacter brisouii CIP 110357.</title>
        <authorList>
            <consortium name="The Broad Institute Genomics Platform"/>
            <consortium name="The Broad Institute Genome Sequencing Center for Infectious Disease"/>
            <person name="Cerqueira G."/>
            <person name="Feldgarden M."/>
            <person name="Courvalin P."/>
            <person name="Grillot-Courvalin C."/>
            <person name="Clermont D."/>
            <person name="Rocha E."/>
            <person name="Yoon E.-J."/>
            <person name="Nemec A."/>
            <person name="Young S.K."/>
            <person name="Zeng Q."/>
            <person name="Gargeya S."/>
            <person name="Fitzgerald M."/>
            <person name="Abouelleil A."/>
            <person name="Alvarado L."/>
            <person name="Berlin A.M."/>
            <person name="Chapman S.B."/>
            <person name="Gainer-Dewar J."/>
            <person name="Goldberg J."/>
            <person name="Gnerre S."/>
            <person name="Griggs A."/>
            <person name="Gujja S."/>
            <person name="Hansen M."/>
            <person name="Howarth C."/>
            <person name="Imamovic A."/>
            <person name="Ireland A."/>
            <person name="Larimer J."/>
            <person name="McCowan C."/>
            <person name="Murphy C."/>
            <person name="Pearson M."/>
            <person name="Poon T.W."/>
            <person name="Priest M."/>
            <person name="Roberts A."/>
            <person name="Saif S."/>
            <person name="Shea T."/>
            <person name="Sykes S."/>
            <person name="Wortman J."/>
            <person name="Nusbaum C."/>
            <person name="Birren B."/>
        </authorList>
    </citation>
    <scope>NUCLEOTIDE SEQUENCE [LARGE SCALE GENOMIC DNA]</scope>
    <source>
        <strain evidence="3 4">CIP 110357</strain>
    </source>
</reference>
<evidence type="ECO:0000313" key="3">
    <source>
        <dbReference type="EMBL" id="ESK52319.1"/>
    </source>
</evidence>
<dbReference type="HOGENOM" id="CLU_075808_3_1_6"/>
<sequence length="151" mass="16728">MKKLILLTLFTSLGVISACSSLPYQPSASLSQQQQELQAKQVIWQVTHIQGHALSADELAHQPSLSFDANSQQVKGSDGCNRFFGSYQLQGNHLHLSPLASTKMMCVGNMQISDQFHLALAKVTSFSVEKQILKLKDQSNHVIMELHSQNH</sequence>
<dbReference type="PANTHER" id="PTHR35535">
    <property type="entry name" value="HEAT SHOCK PROTEIN HSLJ"/>
    <property type="match status" value="1"/>
</dbReference>
<protein>
    <recommendedName>
        <fullName evidence="2">DUF306 domain-containing protein</fullName>
    </recommendedName>
</protein>
<gene>
    <name evidence="3" type="ORF">P255_00470</name>
</gene>
<dbReference type="RefSeq" id="WP_004903236.1">
    <property type="nucleotide sequence ID" value="NZ_BBTI01000004.1"/>
</dbReference>
<evidence type="ECO:0000313" key="4">
    <source>
        <dbReference type="Proteomes" id="UP000018418"/>
    </source>
</evidence>
<accession>V2VX69</accession>
<dbReference type="PROSITE" id="PS51257">
    <property type="entry name" value="PROKAR_LIPOPROTEIN"/>
    <property type="match status" value="1"/>
</dbReference>
<name>V2VX69_9GAMM</name>
<evidence type="ECO:0000256" key="1">
    <source>
        <dbReference type="SAM" id="SignalP"/>
    </source>
</evidence>
<feature type="domain" description="DUF306" evidence="2">
    <location>
        <begin position="40"/>
        <end position="145"/>
    </location>
</feature>
<keyword evidence="4" id="KW-1185">Reference proteome</keyword>
<dbReference type="InterPro" id="IPR038670">
    <property type="entry name" value="HslJ-like_sf"/>
</dbReference>
<comment type="caution">
    <text evidence="3">The sequence shown here is derived from an EMBL/GenBank/DDBJ whole genome shotgun (WGS) entry which is preliminary data.</text>
</comment>
<keyword evidence="1" id="KW-0732">Signal</keyword>
<feature type="signal peptide" evidence="1">
    <location>
        <begin position="1"/>
        <end position="18"/>
    </location>
</feature>
<dbReference type="InterPro" id="IPR005184">
    <property type="entry name" value="DUF306_Meta_HslJ"/>
</dbReference>
<organism evidence="3 4">
    <name type="scientific">Acinetobacter brisouii CIP 110357</name>
    <dbReference type="NCBI Taxonomy" id="1341683"/>
    <lineage>
        <taxon>Bacteria</taxon>
        <taxon>Pseudomonadati</taxon>
        <taxon>Pseudomonadota</taxon>
        <taxon>Gammaproteobacteria</taxon>
        <taxon>Moraxellales</taxon>
        <taxon>Moraxellaceae</taxon>
        <taxon>Acinetobacter</taxon>
    </lineage>
</organism>
<dbReference type="OrthoDB" id="5348860at2"/>
<proteinExistence type="predicted"/>
<dbReference type="Pfam" id="PF03724">
    <property type="entry name" value="META"/>
    <property type="match status" value="1"/>
</dbReference>
<dbReference type="Gene3D" id="2.40.128.270">
    <property type="match status" value="1"/>
</dbReference>
<dbReference type="Proteomes" id="UP000018418">
    <property type="component" value="Unassembled WGS sequence"/>
</dbReference>